<dbReference type="EMBL" id="RQXW01000015">
    <property type="protein sequence ID" value="RTE64911.1"/>
    <property type="molecule type" value="Genomic_DNA"/>
</dbReference>
<proteinExistence type="predicted"/>
<gene>
    <name evidence="2" type="ORF">EH243_14620</name>
</gene>
<protein>
    <submittedName>
        <fullName evidence="2">Uncharacterized protein</fullName>
    </submittedName>
</protein>
<evidence type="ECO:0000313" key="3">
    <source>
        <dbReference type="Proteomes" id="UP000283087"/>
    </source>
</evidence>
<feature type="signal peptide" evidence="1">
    <location>
        <begin position="1"/>
        <end position="32"/>
    </location>
</feature>
<evidence type="ECO:0000313" key="2">
    <source>
        <dbReference type="EMBL" id="RTE64911.1"/>
    </source>
</evidence>
<reference evidence="2 3" key="1">
    <citation type="submission" date="2018-11" db="EMBL/GenBank/DDBJ databases">
        <title>The draft genome sequence of Amphritea opalescens ANRC-JH13T.</title>
        <authorList>
            <person name="Fang Z."/>
            <person name="Zhang Y."/>
            <person name="Han X."/>
        </authorList>
    </citation>
    <scope>NUCLEOTIDE SEQUENCE [LARGE SCALE GENOMIC DNA]</scope>
    <source>
        <strain evidence="2 3">ANRC-JH13</strain>
    </source>
</reference>
<keyword evidence="3" id="KW-1185">Reference proteome</keyword>
<comment type="caution">
    <text evidence="2">The sequence shown here is derived from an EMBL/GenBank/DDBJ whole genome shotgun (WGS) entry which is preliminary data.</text>
</comment>
<accession>A0A430KN39</accession>
<feature type="chain" id="PRO_5019027423" evidence="1">
    <location>
        <begin position="33"/>
        <end position="117"/>
    </location>
</feature>
<dbReference type="OrthoDB" id="9902424at2"/>
<evidence type="ECO:0000256" key="1">
    <source>
        <dbReference type="SAM" id="SignalP"/>
    </source>
</evidence>
<organism evidence="2 3">
    <name type="scientific">Amphritea opalescens</name>
    <dbReference type="NCBI Taxonomy" id="2490544"/>
    <lineage>
        <taxon>Bacteria</taxon>
        <taxon>Pseudomonadati</taxon>
        <taxon>Pseudomonadota</taxon>
        <taxon>Gammaproteobacteria</taxon>
        <taxon>Oceanospirillales</taxon>
        <taxon>Oceanospirillaceae</taxon>
        <taxon>Amphritea</taxon>
    </lineage>
</organism>
<dbReference type="RefSeq" id="WP_126159411.1">
    <property type="nucleotide sequence ID" value="NZ_RQXW01000015.1"/>
</dbReference>
<name>A0A430KN39_9GAMM</name>
<keyword evidence="1" id="KW-0732">Signal</keyword>
<sequence length="117" mass="12765">MIKRLQQAYTVKALAMMLLLPVGLWQTPTAIADQSSDDPLSVFEANMNNALPDSTYVALSENQLKDIRGEGVDAVIPQAPMELGVILWDEGDTKKGGHNGQGYGNSVVTVKVHWEVR</sequence>
<dbReference type="AlphaFoldDB" id="A0A430KN39"/>
<dbReference type="Proteomes" id="UP000283087">
    <property type="component" value="Unassembled WGS sequence"/>
</dbReference>